<dbReference type="NCBIfam" id="TIGR00275">
    <property type="entry name" value="aminoacetone oxidase family FAD-binding enzyme"/>
    <property type="match status" value="1"/>
</dbReference>
<dbReference type="Pfam" id="PF03486">
    <property type="entry name" value="HI0933_like"/>
    <property type="match status" value="1"/>
</dbReference>
<accession>A0A7V8K6P7</accession>
<name>A0A7V8K6P7_9GAMM</name>
<evidence type="ECO:0000313" key="6">
    <source>
        <dbReference type="EMBL" id="KAF1685551.1"/>
    </source>
</evidence>
<dbReference type="Gene3D" id="2.40.30.10">
    <property type="entry name" value="Translation factors"/>
    <property type="match status" value="1"/>
</dbReference>
<evidence type="ECO:0000256" key="3">
    <source>
        <dbReference type="ARBA" id="ARBA00022827"/>
    </source>
</evidence>
<dbReference type="InterPro" id="IPR057661">
    <property type="entry name" value="RsdA/BaiN/AoA(So)_Rossmann"/>
</dbReference>
<organism evidence="6 7">
    <name type="scientific">Pseudoxanthomonas broegbernensis</name>
    <dbReference type="NCBI Taxonomy" id="83619"/>
    <lineage>
        <taxon>Bacteria</taxon>
        <taxon>Pseudomonadati</taxon>
        <taxon>Pseudomonadota</taxon>
        <taxon>Gammaproteobacteria</taxon>
        <taxon>Lysobacterales</taxon>
        <taxon>Lysobacteraceae</taxon>
        <taxon>Pseudoxanthomonas</taxon>
    </lineage>
</organism>
<comment type="caution">
    <text evidence="6">The sequence shown here is derived from an EMBL/GenBank/DDBJ whole genome shotgun (WGS) entry which is preliminary data.</text>
</comment>
<dbReference type="Gene3D" id="3.50.50.60">
    <property type="entry name" value="FAD/NAD(P)-binding domain"/>
    <property type="match status" value="1"/>
</dbReference>
<dbReference type="SUPFAM" id="SSF51905">
    <property type="entry name" value="FAD/NAD(P)-binding domain"/>
    <property type="match status" value="1"/>
</dbReference>
<dbReference type="SUPFAM" id="SSF160996">
    <property type="entry name" value="HI0933 insert domain-like"/>
    <property type="match status" value="1"/>
</dbReference>
<keyword evidence="2" id="KW-0285">Flavoprotein</keyword>
<dbReference type="EMBL" id="MWIP01000012">
    <property type="protein sequence ID" value="KAF1685551.1"/>
    <property type="molecule type" value="Genomic_DNA"/>
</dbReference>
<dbReference type="PANTHER" id="PTHR42887:SF1">
    <property type="entry name" value="BLR3961 PROTEIN"/>
    <property type="match status" value="1"/>
</dbReference>
<dbReference type="PANTHER" id="PTHR42887">
    <property type="entry name" value="OS12G0638800 PROTEIN"/>
    <property type="match status" value="1"/>
</dbReference>
<protein>
    <submittedName>
        <fullName evidence="6">Aminoacetone oxidase family FAD-binding enzyme</fullName>
    </submittedName>
</protein>
<evidence type="ECO:0000259" key="4">
    <source>
        <dbReference type="Pfam" id="PF03486"/>
    </source>
</evidence>
<sequence>MDAPASRLPGLAVIGGGPAGLMAAETARAAGVEVDLFEAKGSVGRKFLIAGKGGLNLTHAEPMPGFVRRYGSRTAQVAGWLRDFGPEDLRQWARGLGVETYVGSSERVFPLDRKAAPLLRGWVRRLKEQGVRFHVHHRWLGWDAGGALRFDTPDGERRLRAGASVLALGGGSWPHLGSDGAWTAQVAARGVDVAPLVSSNCGFDVGWSEHFAQRRAGAPLKPVVAHWRDAGGEEHALQGECVATATGLEGSLVYALSVPLREAIARDGQAMLWLDLAPGRGLDRLRRDLARPRNGRSLSEHLRRHAGIGGAKAALLREALDADALADMDGIAGALKRLPLVLRRPRPVAEAISSGGGVRLEALDAELMAQAAPGVYFAGEMLDWEAPTGGYLLTACFASGLRAGRAAAGRLASPGP</sequence>
<keyword evidence="7" id="KW-1185">Reference proteome</keyword>
<dbReference type="InterPro" id="IPR023166">
    <property type="entry name" value="BaiN-like_dom_sf"/>
</dbReference>
<evidence type="ECO:0000313" key="7">
    <source>
        <dbReference type="Proteomes" id="UP000462066"/>
    </source>
</evidence>
<dbReference type="Gene3D" id="1.10.8.260">
    <property type="entry name" value="HI0933 insert domain-like"/>
    <property type="match status" value="1"/>
</dbReference>
<dbReference type="NCBIfam" id="TIGR03862">
    <property type="entry name" value="flavo_PP4765"/>
    <property type="match status" value="1"/>
</dbReference>
<reference evidence="6 7" key="1">
    <citation type="submission" date="2017-10" db="EMBL/GenBank/DDBJ databases">
        <title>Whole genome sequencing of Pseudoxanthomonas broegbernensis DSM 12573(T).</title>
        <authorList>
            <person name="Kumar S."/>
            <person name="Bansal K."/>
            <person name="Kaur A."/>
            <person name="Patil P."/>
            <person name="Sharma S."/>
            <person name="Patil P.B."/>
        </authorList>
    </citation>
    <scope>NUCLEOTIDE SEQUENCE [LARGE SCALE GENOMIC DNA]</scope>
    <source>
        <strain evidence="6 7">DSM 12573</strain>
    </source>
</reference>
<feature type="domain" description="RsdA/BaiN/AoA(So)-like insert" evidence="5">
    <location>
        <begin position="199"/>
        <end position="353"/>
    </location>
</feature>
<dbReference type="InterPro" id="IPR036188">
    <property type="entry name" value="FAD/NAD-bd_sf"/>
</dbReference>
<dbReference type="Pfam" id="PF22780">
    <property type="entry name" value="HI0933_like_1st"/>
    <property type="match status" value="1"/>
</dbReference>
<dbReference type="InterPro" id="IPR022460">
    <property type="entry name" value="Flavoprotein_PP4765"/>
</dbReference>
<dbReference type="InterPro" id="IPR004792">
    <property type="entry name" value="BaiN-like"/>
</dbReference>
<proteinExistence type="predicted"/>
<keyword evidence="3" id="KW-0274">FAD</keyword>
<evidence type="ECO:0000256" key="1">
    <source>
        <dbReference type="ARBA" id="ARBA00001974"/>
    </source>
</evidence>
<dbReference type="Proteomes" id="UP000462066">
    <property type="component" value="Unassembled WGS sequence"/>
</dbReference>
<evidence type="ECO:0000259" key="5">
    <source>
        <dbReference type="Pfam" id="PF22780"/>
    </source>
</evidence>
<dbReference type="AlphaFoldDB" id="A0A7V8K6P7"/>
<comment type="cofactor">
    <cofactor evidence="1">
        <name>FAD</name>
        <dbReference type="ChEBI" id="CHEBI:57692"/>
    </cofactor>
</comment>
<evidence type="ECO:0000256" key="2">
    <source>
        <dbReference type="ARBA" id="ARBA00022630"/>
    </source>
</evidence>
<feature type="domain" description="RsdA/BaiN/AoA(So)-like Rossmann fold-like" evidence="4">
    <location>
        <begin position="11"/>
        <end position="405"/>
    </location>
</feature>
<dbReference type="RefSeq" id="WP_162311608.1">
    <property type="nucleotide sequence ID" value="NZ_JACHGU010000006.1"/>
</dbReference>
<gene>
    <name evidence="6" type="ORF">B1992_11305</name>
</gene>
<dbReference type="InterPro" id="IPR055178">
    <property type="entry name" value="RsdA/BaiN/AoA(So)-like_dom"/>
</dbReference>